<gene>
    <name evidence="2" type="ORF">SE17_05355</name>
</gene>
<accession>A0A0P9DVQ2</accession>
<dbReference type="Pfam" id="PF12146">
    <property type="entry name" value="Hydrolase_4"/>
    <property type="match status" value="1"/>
</dbReference>
<evidence type="ECO:0000259" key="1">
    <source>
        <dbReference type="Pfam" id="PF12146"/>
    </source>
</evidence>
<dbReference type="AlphaFoldDB" id="A0A0P9DVQ2"/>
<evidence type="ECO:0000313" key="2">
    <source>
        <dbReference type="EMBL" id="KPV54183.1"/>
    </source>
</evidence>
<name>A0A0P9DVQ2_9CHLR</name>
<proteinExistence type="predicted"/>
<feature type="non-terminal residue" evidence="2">
    <location>
        <position position="198"/>
    </location>
</feature>
<sequence>MKTLSALARALLFWLGALEWLAGRQGWWGLSWLGRGTQRTLLGPLLAAPLGMPGGRWRRALSFGLAAPLALAIQIGASSLRNRRADPRAGLRPGTHPGRQVEHVHIAMDEGFLPGILAAPGTETAAAVCILHGSGDHKGAYTWWMVDALLAQNIAVLLIDLDGHGENPRTQQFPAILDDVRAATDYLRARYRRVGVLG</sequence>
<reference evidence="2 3" key="1">
    <citation type="submission" date="2015-09" db="EMBL/GenBank/DDBJ databases">
        <title>Draft genome sequence of Kouleothrix aurantiaca JCM 19913.</title>
        <authorList>
            <person name="Hemp J."/>
        </authorList>
    </citation>
    <scope>NUCLEOTIDE SEQUENCE [LARGE SCALE GENOMIC DNA]</scope>
    <source>
        <strain evidence="2 3">COM-B</strain>
    </source>
</reference>
<keyword evidence="3" id="KW-1185">Reference proteome</keyword>
<dbReference type="SUPFAM" id="SSF53474">
    <property type="entry name" value="alpha/beta-Hydrolases"/>
    <property type="match status" value="1"/>
</dbReference>
<feature type="domain" description="Serine aminopeptidase S33" evidence="1">
    <location>
        <begin position="123"/>
        <end position="193"/>
    </location>
</feature>
<dbReference type="Gene3D" id="3.40.50.1820">
    <property type="entry name" value="alpha/beta hydrolase"/>
    <property type="match status" value="1"/>
</dbReference>
<dbReference type="InterPro" id="IPR029058">
    <property type="entry name" value="AB_hydrolase_fold"/>
</dbReference>
<evidence type="ECO:0000313" key="3">
    <source>
        <dbReference type="Proteomes" id="UP000050509"/>
    </source>
</evidence>
<comment type="caution">
    <text evidence="2">The sequence shown here is derived from an EMBL/GenBank/DDBJ whole genome shotgun (WGS) entry which is preliminary data.</text>
</comment>
<dbReference type="EMBL" id="LJCR01000099">
    <property type="protein sequence ID" value="KPV54183.1"/>
    <property type="molecule type" value="Genomic_DNA"/>
</dbReference>
<dbReference type="Proteomes" id="UP000050509">
    <property type="component" value="Unassembled WGS sequence"/>
</dbReference>
<organism evidence="2 3">
    <name type="scientific">Kouleothrix aurantiaca</name>
    <dbReference type="NCBI Taxonomy" id="186479"/>
    <lineage>
        <taxon>Bacteria</taxon>
        <taxon>Bacillati</taxon>
        <taxon>Chloroflexota</taxon>
        <taxon>Chloroflexia</taxon>
        <taxon>Chloroflexales</taxon>
        <taxon>Roseiflexineae</taxon>
        <taxon>Roseiflexaceae</taxon>
        <taxon>Kouleothrix</taxon>
    </lineage>
</organism>
<dbReference type="InterPro" id="IPR022742">
    <property type="entry name" value="Hydrolase_4"/>
</dbReference>
<protein>
    <recommendedName>
        <fullName evidence="1">Serine aminopeptidase S33 domain-containing protein</fullName>
    </recommendedName>
</protein>